<dbReference type="STRING" id="312017.A4VEU2"/>
<keyword evidence="3" id="KW-0808">Transferase</keyword>
<dbReference type="GO" id="GO:0043161">
    <property type="term" value="P:proteasome-mediated ubiquitin-dependent protein catabolic process"/>
    <property type="evidence" value="ECO:0007669"/>
    <property type="project" value="TreeGrafter"/>
</dbReference>
<dbReference type="SUPFAM" id="SSF48452">
    <property type="entry name" value="TPR-like"/>
    <property type="match status" value="1"/>
</dbReference>
<evidence type="ECO:0000256" key="2">
    <source>
        <dbReference type="ARBA" id="ARBA00012483"/>
    </source>
</evidence>
<evidence type="ECO:0000256" key="5">
    <source>
        <dbReference type="ARBA" id="ARBA00022786"/>
    </source>
</evidence>
<dbReference type="GO" id="GO:0051087">
    <property type="term" value="F:protein-folding chaperone binding"/>
    <property type="evidence" value="ECO:0007669"/>
    <property type="project" value="TreeGrafter"/>
</dbReference>
<evidence type="ECO:0000256" key="1">
    <source>
        <dbReference type="ARBA" id="ARBA00000900"/>
    </source>
</evidence>
<feature type="compositionally biased region" description="Low complexity" evidence="7">
    <location>
        <begin position="98"/>
        <end position="132"/>
    </location>
</feature>
<dbReference type="InterPro" id="IPR011990">
    <property type="entry name" value="TPR-like_helical_dom_sf"/>
</dbReference>
<evidence type="ECO:0000259" key="8">
    <source>
        <dbReference type="PROSITE" id="PS51698"/>
    </source>
</evidence>
<keyword evidence="10" id="KW-1185">Reference proteome</keyword>
<feature type="region of interest" description="Disordered" evidence="7">
    <location>
        <begin position="1"/>
        <end position="29"/>
    </location>
</feature>
<dbReference type="GO" id="GO:0045862">
    <property type="term" value="P:positive regulation of proteolysis"/>
    <property type="evidence" value="ECO:0007669"/>
    <property type="project" value="TreeGrafter"/>
</dbReference>
<dbReference type="PANTHER" id="PTHR46803:SF2">
    <property type="entry name" value="E3 UBIQUITIN-PROTEIN LIGASE CHIP"/>
    <property type="match status" value="1"/>
</dbReference>
<evidence type="ECO:0000256" key="7">
    <source>
        <dbReference type="SAM" id="MobiDB-lite"/>
    </source>
</evidence>
<protein>
    <recommendedName>
        <fullName evidence="2">RING-type E3 ubiquitin transferase</fullName>
        <ecNumber evidence="2">2.3.2.27</ecNumber>
    </recommendedName>
</protein>
<feature type="repeat" description="TPR" evidence="6">
    <location>
        <begin position="200"/>
        <end position="233"/>
    </location>
</feature>
<proteinExistence type="predicted"/>
<dbReference type="GO" id="GO:0061630">
    <property type="term" value="F:ubiquitin protein ligase activity"/>
    <property type="evidence" value="ECO:0007669"/>
    <property type="project" value="UniProtKB-EC"/>
</dbReference>
<feature type="compositionally biased region" description="Basic and acidic residues" evidence="7">
    <location>
        <begin position="147"/>
        <end position="166"/>
    </location>
</feature>
<dbReference type="PANTHER" id="PTHR46803">
    <property type="entry name" value="E3 UBIQUITIN-PROTEIN LIGASE CHIP"/>
    <property type="match status" value="1"/>
</dbReference>
<dbReference type="EMBL" id="GG662853">
    <property type="protein sequence ID" value="EDK32042.2"/>
    <property type="molecule type" value="Genomic_DNA"/>
</dbReference>
<reference evidence="10" key="1">
    <citation type="journal article" date="2006" name="PLoS Biol.">
        <title>Macronuclear genome sequence of the ciliate Tetrahymena thermophila, a model eukaryote.</title>
        <authorList>
            <person name="Eisen J.A."/>
            <person name="Coyne R.S."/>
            <person name="Wu M."/>
            <person name="Wu D."/>
            <person name="Thiagarajan M."/>
            <person name="Wortman J.R."/>
            <person name="Badger J.H."/>
            <person name="Ren Q."/>
            <person name="Amedeo P."/>
            <person name="Jones K.M."/>
            <person name="Tallon L.J."/>
            <person name="Delcher A.L."/>
            <person name="Salzberg S.L."/>
            <person name="Silva J.C."/>
            <person name="Haas B.J."/>
            <person name="Majoros W.H."/>
            <person name="Farzad M."/>
            <person name="Carlton J.M."/>
            <person name="Smith R.K. Jr."/>
            <person name="Garg J."/>
            <person name="Pearlman R.E."/>
            <person name="Karrer K.M."/>
            <person name="Sun L."/>
            <person name="Manning G."/>
            <person name="Elde N.C."/>
            <person name="Turkewitz A.P."/>
            <person name="Asai D.J."/>
            <person name="Wilkes D.E."/>
            <person name="Wang Y."/>
            <person name="Cai H."/>
            <person name="Collins K."/>
            <person name="Stewart B.A."/>
            <person name="Lee S.R."/>
            <person name="Wilamowska K."/>
            <person name="Weinberg Z."/>
            <person name="Ruzzo W.L."/>
            <person name="Wloga D."/>
            <person name="Gaertig J."/>
            <person name="Frankel J."/>
            <person name="Tsao C.-C."/>
            <person name="Gorovsky M.A."/>
            <person name="Keeling P.J."/>
            <person name="Waller R.F."/>
            <person name="Patron N.J."/>
            <person name="Cherry J.M."/>
            <person name="Stover N.A."/>
            <person name="Krieger C.J."/>
            <person name="del Toro C."/>
            <person name="Ryder H.F."/>
            <person name="Williamson S.C."/>
            <person name="Barbeau R.A."/>
            <person name="Hamilton E.P."/>
            <person name="Orias E."/>
        </authorList>
    </citation>
    <scope>NUCLEOTIDE SEQUENCE [LARGE SCALE GENOMIC DNA]</scope>
    <source>
        <strain evidence="10">SB210</strain>
    </source>
</reference>
<dbReference type="GO" id="GO:0071218">
    <property type="term" value="P:cellular response to misfolded protein"/>
    <property type="evidence" value="ECO:0007669"/>
    <property type="project" value="TreeGrafter"/>
</dbReference>
<dbReference type="Proteomes" id="UP000009168">
    <property type="component" value="Unassembled WGS sequence"/>
</dbReference>
<feature type="domain" description="U-box" evidence="8">
    <location>
        <begin position="352"/>
        <end position="425"/>
    </location>
</feature>
<evidence type="ECO:0000313" key="10">
    <source>
        <dbReference type="Proteomes" id="UP000009168"/>
    </source>
</evidence>
<dbReference type="eggNOG" id="KOG4642">
    <property type="taxonomic scope" value="Eukaryota"/>
</dbReference>
<dbReference type="AlphaFoldDB" id="A4VEU2"/>
<dbReference type="RefSeq" id="XP_001470714.2">
    <property type="nucleotide sequence ID" value="XM_001470664.2"/>
</dbReference>
<dbReference type="PROSITE" id="PS51698">
    <property type="entry name" value="U_BOX"/>
    <property type="match status" value="1"/>
</dbReference>
<dbReference type="GO" id="GO:0000209">
    <property type="term" value="P:protein polyubiquitination"/>
    <property type="evidence" value="ECO:0007669"/>
    <property type="project" value="TreeGrafter"/>
</dbReference>
<sequence length="439" mass="52153">MNFFGFNSNSSQRQSSNQNSNSNNNGQSSFFNDAFNVFFQSPFFNPYQQQSQQQQQQQQQQQRTSGNQNNFQQQNPPRQSSQQYQHNQNRPSYPRFGSQSQQNNQQQSYQQQSQQNYSSSQQNNRSSQQQRQQEPRPTFQNTRSNWKKAEEPKKEKKKEVQKENTSDYWKQKGNEMFKQRYYDTALEYYTRAINIDSSQSIYYSNRGRCYKIKGDLKKAFDDAVQAIELDENNLKGQLLCGQVLCEMGKYEEGIHKIENGIKRLTKGLTLCSSQAGQKKKVFEKEISVYIFRAKKLKWYKQYQEQKQKKIRLIENYKVYLEQQSQLSDLQRQEQMDDFIFTVGDPYREDEFIIPDHLCCKITLDLIEDPVTTEAGHTYEKVVIEDHFKKNGYIDPFTRASIRPNLYPNHAIKQGVEEFLQANPWAFEYSYNDDYKKIEF</sequence>
<dbReference type="HOGENOM" id="CLU_056455_1_0_1"/>
<dbReference type="SMART" id="SM00504">
    <property type="entry name" value="Ubox"/>
    <property type="match status" value="1"/>
</dbReference>
<name>A4VEU2_TETTS</name>
<dbReference type="InterPro" id="IPR019734">
    <property type="entry name" value="TPR_rpt"/>
</dbReference>
<dbReference type="InterPro" id="IPR013083">
    <property type="entry name" value="Znf_RING/FYVE/PHD"/>
</dbReference>
<organism evidence="9 10">
    <name type="scientific">Tetrahymena thermophila (strain SB210)</name>
    <dbReference type="NCBI Taxonomy" id="312017"/>
    <lineage>
        <taxon>Eukaryota</taxon>
        <taxon>Sar</taxon>
        <taxon>Alveolata</taxon>
        <taxon>Ciliophora</taxon>
        <taxon>Intramacronucleata</taxon>
        <taxon>Oligohymenophorea</taxon>
        <taxon>Hymenostomatida</taxon>
        <taxon>Tetrahymenina</taxon>
        <taxon>Tetrahymenidae</taxon>
        <taxon>Tetrahymena</taxon>
    </lineage>
</organism>
<dbReference type="SUPFAM" id="SSF57850">
    <property type="entry name" value="RING/U-box"/>
    <property type="match status" value="1"/>
</dbReference>
<dbReference type="PROSITE" id="PS50005">
    <property type="entry name" value="TPR"/>
    <property type="match status" value="2"/>
</dbReference>
<evidence type="ECO:0000256" key="6">
    <source>
        <dbReference type="PROSITE-ProRule" id="PRU00339"/>
    </source>
</evidence>
<evidence type="ECO:0000313" key="9">
    <source>
        <dbReference type="EMBL" id="EDK32042.2"/>
    </source>
</evidence>
<dbReference type="Gene3D" id="1.25.40.10">
    <property type="entry name" value="Tetratricopeptide repeat domain"/>
    <property type="match status" value="1"/>
</dbReference>
<evidence type="ECO:0000256" key="3">
    <source>
        <dbReference type="ARBA" id="ARBA00022679"/>
    </source>
</evidence>
<dbReference type="SMART" id="SM00028">
    <property type="entry name" value="TPR"/>
    <property type="match status" value="3"/>
</dbReference>
<dbReference type="GeneID" id="7829027"/>
<keyword evidence="4" id="KW-0677">Repeat</keyword>
<dbReference type="Gene3D" id="3.30.40.10">
    <property type="entry name" value="Zinc/RING finger domain, C3HC4 (zinc finger)"/>
    <property type="match status" value="1"/>
</dbReference>
<dbReference type="EC" id="2.3.2.27" evidence="2"/>
<feature type="compositionally biased region" description="Low complexity" evidence="7">
    <location>
        <begin position="48"/>
        <end position="85"/>
    </location>
</feature>
<keyword evidence="6" id="KW-0802">TPR repeat</keyword>
<accession>A4VEU2</accession>
<dbReference type="KEGG" id="tet:TTHERM_00069368"/>
<dbReference type="GO" id="GO:0006515">
    <property type="term" value="P:protein quality control for misfolded or incompletely synthesized proteins"/>
    <property type="evidence" value="ECO:0007669"/>
    <property type="project" value="TreeGrafter"/>
</dbReference>
<dbReference type="OrthoDB" id="311243at2759"/>
<evidence type="ECO:0000256" key="4">
    <source>
        <dbReference type="ARBA" id="ARBA00022737"/>
    </source>
</evidence>
<dbReference type="InterPro" id="IPR003613">
    <property type="entry name" value="Ubox_domain"/>
</dbReference>
<feature type="repeat" description="TPR" evidence="6">
    <location>
        <begin position="166"/>
        <end position="199"/>
    </location>
</feature>
<comment type="catalytic activity">
    <reaction evidence="1">
        <text>S-ubiquitinyl-[E2 ubiquitin-conjugating enzyme]-L-cysteine + [acceptor protein]-L-lysine = [E2 ubiquitin-conjugating enzyme]-L-cysteine + N(6)-ubiquitinyl-[acceptor protein]-L-lysine.</text>
        <dbReference type="EC" id="2.3.2.27"/>
    </reaction>
</comment>
<keyword evidence="5" id="KW-0833">Ubl conjugation pathway</keyword>
<dbReference type="Pfam" id="PF13181">
    <property type="entry name" value="TPR_8"/>
    <property type="match status" value="1"/>
</dbReference>
<dbReference type="Pfam" id="PF04564">
    <property type="entry name" value="U-box"/>
    <property type="match status" value="1"/>
</dbReference>
<dbReference type="InParanoid" id="A4VEU2"/>
<feature type="region of interest" description="Disordered" evidence="7">
    <location>
        <begin position="47"/>
        <end position="166"/>
    </location>
</feature>
<dbReference type="GO" id="GO:0005737">
    <property type="term" value="C:cytoplasm"/>
    <property type="evidence" value="ECO:0007669"/>
    <property type="project" value="TreeGrafter"/>
</dbReference>
<gene>
    <name evidence="9" type="ORF">TTHERM_00069368</name>
</gene>